<comment type="caution">
    <text evidence="4">The sequence shown here is derived from an EMBL/GenBank/DDBJ whole genome shotgun (WGS) entry which is preliminary data.</text>
</comment>
<keyword evidence="2" id="KW-0812">Transmembrane</keyword>
<dbReference type="Pfam" id="PF07423">
    <property type="entry name" value="DUF1510"/>
    <property type="match status" value="1"/>
</dbReference>
<name>A0A9X3WCS0_9BACI</name>
<sequence length="225" mass="25611">MPKDFRTYTRLDRFEKKRKNTKAISWLLVLGGLCVVALISLILFGPDDSVGPAQTVSGEKQNSETTNPDDDSSQSEQSVDDGNLKEGEQNTNTNDDNSADITIVQSDDDNVLEAYEGNWDPVETVQQEPHTITFEQDSTDWKEMMRAVEIATGLTTDNMIQWWVERDGEQKVNATVSDKAESEIYRVYVSWIENQGWMPTKVERLKENDQKRRFETDSSEQSASE</sequence>
<dbReference type="Proteomes" id="UP001145069">
    <property type="component" value="Unassembled WGS sequence"/>
</dbReference>
<dbReference type="RefSeq" id="WP_272444562.1">
    <property type="nucleotide sequence ID" value="NZ_JAMQKC010000001.1"/>
</dbReference>
<dbReference type="AlphaFoldDB" id="A0A9X3WCS0"/>
<evidence type="ECO:0000256" key="1">
    <source>
        <dbReference type="SAM" id="MobiDB-lite"/>
    </source>
</evidence>
<feature type="domain" description="DUF1510" evidence="3">
    <location>
        <begin position="115"/>
        <end position="205"/>
    </location>
</feature>
<feature type="transmembrane region" description="Helical" evidence="2">
    <location>
        <begin position="23"/>
        <end position="44"/>
    </location>
</feature>
<evidence type="ECO:0000313" key="4">
    <source>
        <dbReference type="EMBL" id="MDC3415605.1"/>
    </source>
</evidence>
<keyword evidence="2" id="KW-0472">Membrane</keyword>
<feature type="region of interest" description="Disordered" evidence="1">
    <location>
        <begin position="53"/>
        <end position="101"/>
    </location>
</feature>
<keyword evidence="5" id="KW-1185">Reference proteome</keyword>
<evidence type="ECO:0000259" key="3">
    <source>
        <dbReference type="Pfam" id="PF07423"/>
    </source>
</evidence>
<evidence type="ECO:0000313" key="5">
    <source>
        <dbReference type="Proteomes" id="UP001145069"/>
    </source>
</evidence>
<proteinExistence type="predicted"/>
<dbReference type="InterPro" id="IPR009988">
    <property type="entry name" value="DUF1510"/>
</dbReference>
<protein>
    <submittedName>
        <fullName evidence="4">YrrS family protein</fullName>
    </submittedName>
</protein>
<feature type="compositionally biased region" description="Polar residues" evidence="1">
    <location>
        <begin position="53"/>
        <end position="66"/>
    </location>
</feature>
<reference evidence="4" key="1">
    <citation type="submission" date="2022-06" db="EMBL/GenBank/DDBJ databases">
        <title>Aquibacillus sp. a new bacterium isolated from soil saline samples.</title>
        <authorList>
            <person name="Galisteo C."/>
            <person name="De La Haba R."/>
            <person name="Sanchez-Porro C."/>
            <person name="Ventosa A."/>
        </authorList>
    </citation>
    <scope>NUCLEOTIDE SEQUENCE</scope>
    <source>
        <strain evidence="4">3ASR75-54</strain>
    </source>
</reference>
<accession>A0A9X3WCS0</accession>
<feature type="compositionally biased region" description="Polar residues" evidence="1">
    <location>
        <begin position="89"/>
        <end position="101"/>
    </location>
</feature>
<evidence type="ECO:0000256" key="2">
    <source>
        <dbReference type="SAM" id="Phobius"/>
    </source>
</evidence>
<organism evidence="4 5">
    <name type="scientific">Aquibacillus salsiterrae</name>
    <dbReference type="NCBI Taxonomy" id="2950439"/>
    <lineage>
        <taxon>Bacteria</taxon>
        <taxon>Bacillati</taxon>
        <taxon>Bacillota</taxon>
        <taxon>Bacilli</taxon>
        <taxon>Bacillales</taxon>
        <taxon>Bacillaceae</taxon>
        <taxon>Aquibacillus</taxon>
    </lineage>
</organism>
<keyword evidence="2" id="KW-1133">Transmembrane helix</keyword>
<dbReference type="EMBL" id="JAMQKC010000001">
    <property type="protein sequence ID" value="MDC3415605.1"/>
    <property type="molecule type" value="Genomic_DNA"/>
</dbReference>
<gene>
    <name evidence="4" type="ORF">NC799_01600</name>
</gene>